<dbReference type="Proteomes" id="UP000000939">
    <property type="component" value="Chromosome"/>
</dbReference>
<keyword evidence="8 10" id="KW-1133">Transmembrane helix</keyword>
<sequence length="236" mass="27921" precursor="true">MEKKKSLLSIFIIVIFTHIYLFAQLHTEENKIVAPKPTNSTTQIKLNKVVIKKQEVKKVEVKKEIIKKEIVRKKLHKTKSKNIIKHTKKKKFIKKEKPIKELVHKKEPEKVFKEKVVEHKIQQKTKNKTKQIDLDKLKAIENEYLLKLKRLIEKNKTYPNSAKRLNQTGKVYLNFTIAKNGDIVNIKIMEKSKYKRLDKAAIEIINKIKHFEPIPEELNKSSWNITVPVLYQIIRS</sequence>
<dbReference type="Pfam" id="PF03544">
    <property type="entry name" value="TonB_C"/>
    <property type="match status" value="1"/>
</dbReference>
<dbReference type="PANTHER" id="PTHR33446:SF2">
    <property type="entry name" value="PROTEIN TONB"/>
    <property type="match status" value="1"/>
</dbReference>
<evidence type="ECO:0000256" key="9">
    <source>
        <dbReference type="ARBA" id="ARBA00023136"/>
    </source>
</evidence>
<dbReference type="PANTHER" id="PTHR33446">
    <property type="entry name" value="PROTEIN TONB-RELATED"/>
    <property type="match status" value="1"/>
</dbReference>
<evidence type="ECO:0000313" key="13">
    <source>
        <dbReference type="Proteomes" id="UP000000939"/>
    </source>
</evidence>
<evidence type="ECO:0000256" key="5">
    <source>
        <dbReference type="ARBA" id="ARBA00022519"/>
    </source>
</evidence>
<dbReference type="OrthoDB" id="9782624at2"/>
<dbReference type="InterPro" id="IPR037682">
    <property type="entry name" value="TonB_C"/>
</dbReference>
<dbReference type="InterPro" id="IPR051045">
    <property type="entry name" value="TonB-dependent_transducer"/>
</dbReference>
<protein>
    <submittedName>
        <fullName evidence="12">TonB family protein</fullName>
    </submittedName>
</protein>
<dbReference type="GO" id="GO:0031992">
    <property type="term" value="F:energy transducer activity"/>
    <property type="evidence" value="ECO:0007669"/>
    <property type="project" value="TreeGrafter"/>
</dbReference>
<dbReference type="STRING" id="572480.Arnit_1077"/>
<evidence type="ECO:0000313" key="12">
    <source>
        <dbReference type="EMBL" id="ADG92739.1"/>
    </source>
</evidence>
<evidence type="ECO:0000256" key="3">
    <source>
        <dbReference type="ARBA" id="ARBA00022448"/>
    </source>
</evidence>
<evidence type="ECO:0000256" key="10">
    <source>
        <dbReference type="SAM" id="Phobius"/>
    </source>
</evidence>
<evidence type="ECO:0000256" key="4">
    <source>
        <dbReference type="ARBA" id="ARBA00022475"/>
    </source>
</evidence>
<dbReference type="GO" id="GO:0015031">
    <property type="term" value="P:protein transport"/>
    <property type="evidence" value="ECO:0007669"/>
    <property type="project" value="UniProtKB-KW"/>
</dbReference>
<keyword evidence="13" id="KW-1185">Reference proteome</keyword>
<keyword evidence="7" id="KW-0653">Protein transport</keyword>
<comment type="similarity">
    <text evidence="2">Belongs to the TonB family.</text>
</comment>
<dbReference type="HOGENOM" id="CLU_1173535_0_0_7"/>
<accession>D5V3F7</accession>
<feature type="domain" description="TonB C-terminal" evidence="11">
    <location>
        <begin position="143"/>
        <end position="236"/>
    </location>
</feature>
<comment type="subcellular location">
    <subcellularLocation>
        <location evidence="1">Cell inner membrane</location>
        <topology evidence="1">Single-pass membrane protein</topology>
        <orientation evidence="1">Periplasmic side</orientation>
    </subcellularLocation>
</comment>
<dbReference type="GO" id="GO:0055085">
    <property type="term" value="P:transmembrane transport"/>
    <property type="evidence" value="ECO:0007669"/>
    <property type="project" value="InterPro"/>
</dbReference>
<keyword evidence="4" id="KW-1003">Cell membrane</keyword>
<feature type="transmembrane region" description="Helical" evidence="10">
    <location>
        <begin position="7"/>
        <end position="23"/>
    </location>
</feature>
<evidence type="ECO:0000256" key="6">
    <source>
        <dbReference type="ARBA" id="ARBA00022692"/>
    </source>
</evidence>
<evidence type="ECO:0000256" key="8">
    <source>
        <dbReference type="ARBA" id="ARBA00022989"/>
    </source>
</evidence>
<dbReference type="RefSeq" id="WP_013134884.1">
    <property type="nucleotide sequence ID" value="NC_014166.1"/>
</dbReference>
<dbReference type="InterPro" id="IPR006260">
    <property type="entry name" value="TonB/TolA_C"/>
</dbReference>
<keyword evidence="6 10" id="KW-0812">Transmembrane</keyword>
<dbReference type="NCBIfam" id="TIGR01352">
    <property type="entry name" value="tonB_Cterm"/>
    <property type="match status" value="1"/>
</dbReference>
<evidence type="ECO:0000256" key="1">
    <source>
        <dbReference type="ARBA" id="ARBA00004383"/>
    </source>
</evidence>
<keyword evidence="3" id="KW-0813">Transport</keyword>
<evidence type="ECO:0000256" key="2">
    <source>
        <dbReference type="ARBA" id="ARBA00006555"/>
    </source>
</evidence>
<keyword evidence="5" id="KW-0997">Cell inner membrane</keyword>
<organism evidence="12 13">
    <name type="scientific">Arcobacter nitrofigilis (strain ATCC 33309 / DSM 7299 / CCUG 15893 / LMG 7604 / NCTC 12251 / CI)</name>
    <name type="common">Campylobacter nitrofigilis</name>
    <dbReference type="NCBI Taxonomy" id="572480"/>
    <lineage>
        <taxon>Bacteria</taxon>
        <taxon>Pseudomonadati</taxon>
        <taxon>Campylobacterota</taxon>
        <taxon>Epsilonproteobacteria</taxon>
        <taxon>Campylobacterales</taxon>
        <taxon>Arcobacteraceae</taxon>
        <taxon>Arcobacter</taxon>
    </lineage>
</organism>
<keyword evidence="9 10" id="KW-0472">Membrane</keyword>
<dbReference type="GO" id="GO:0098797">
    <property type="term" value="C:plasma membrane protein complex"/>
    <property type="evidence" value="ECO:0007669"/>
    <property type="project" value="TreeGrafter"/>
</dbReference>
<dbReference type="EMBL" id="CP001999">
    <property type="protein sequence ID" value="ADG92739.1"/>
    <property type="molecule type" value="Genomic_DNA"/>
</dbReference>
<reference evidence="12 13" key="1">
    <citation type="journal article" date="2010" name="Stand. Genomic Sci.">
        <title>Complete genome sequence of Arcobacter nitrofigilis type strain (CI).</title>
        <authorList>
            <person name="Pati A."/>
            <person name="Gronow S."/>
            <person name="Lapidus A."/>
            <person name="Copeland A."/>
            <person name="Glavina Del Rio T."/>
            <person name="Nolan M."/>
            <person name="Lucas S."/>
            <person name="Tice H."/>
            <person name="Cheng J.F."/>
            <person name="Han C."/>
            <person name="Chertkov O."/>
            <person name="Bruce D."/>
            <person name="Tapia R."/>
            <person name="Goodwin L."/>
            <person name="Pitluck S."/>
            <person name="Liolios K."/>
            <person name="Ivanova N."/>
            <person name="Mavromatis K."/>
            <person name="Chen A."/>
            <person name="Palaniappan K."/>
            <person name="Land M."/>
            <person name="Hauser L."/>
            <person name="Chang Y.J."/>
            <person name="Jeffries C.D."/>
            <person name="Detter J.C."/>
            <person name="Rohde M."/>
            <person name="Goker M."/>
            <person name="Bristow J."/>
            <person name="Eisen J.A."/>
            <person name="Markowitz V."/>
            <person name="Hugenholtz P."/>
            <person name="Klenk H.P."/>
            <person name="Kyrpides N.C."/>
        </authorList>
    </citation>
    <scope>NUCLEOTIDE SEQUENCE [LARGE SCALE GENOMIC DNA]</scope>
    <source>
        <strain evidence="13">ATCC 33309 / DSM 7299 / CCUG 15893 / LMG 7604 / NCTC 12251 / CI</strain>
    </source>
</reference>
<gene>
    <name evidence="12" type="ordered locus">Arnit_1077</name>
</gene>
<dbReference type="SUPFAM" id="SSF74653">
    <property type="entry name" value="TolA/TonB C-terminal domain"/>
    <property type="match status" value="1"/>
</dbReference>
<evidence type="ECO:0000259" key="11">
    <source>
        <dbReference type="PROSITE" id="PS52015"/>
    </source>
</evidence>
<dbReference type="KEGG" id="ant:Arnit_1077"/>
<dbReference type="eggNOG" id="COG0810">
    <property type="taxonomic scope" value="Bacteria"/>
</dbReference>
<dbReference type="PROSITE" id="PS52015">
    <property type="entry name" value="TONB_CTD"/>
    <property type="match status" value="1"/>
</dbReference>
<name>D5V3F7_ARCNC</name>
<proteinExistence type="inferred from homology"/>
<dbReference type="Gene3D" id="3.30.1150.10">
    <property type="match status" value="1"/>
</dbReference>
<evidence type="ECO:0000256" key="7">
    <source>
        <dbReference type="ARBA" id="ARBA00022927"/>
    </source>
</evidence>
<dbReference type="AlphaFoldDB" id="D5V3F7"/>